<accession>A0ABM5DI30</accession>
<evidence type="ECO:0000313" key="8">
    <source>
        <dbReference type="RefSeq" id="XP_072820564.1"/>
    </source>
</evidence>
<evidence type="ECO:0000313" key="9">
    <source>
        <dbReference type="RefSeq" id="XP_072820565.1"/>
    </source>
</evidence>
<reference evidence="2 3" key="1">
    <citation type="submission" date="2025-05" db="UniProtKB">
        <authorList>
            <consortium name="RefSeq"/>
        </authorList>
    </citation>
    <scope>IDENTIFICATION</scope>
</reference>
<dbReference type="Proteomes" id="UP001652581">
    <property type="component" value="Chromosome 7"/>
</dbReference>
<dbReference type="RefSeq" id="XP_072820563.1">
    <property type="nucleotide sequence ID" value="XM_072964462.1"/>
</dbReference>
<dbReference type="RefSeq" id="XP_072820566.1">
    <property type="nucleotide sequence ID" value="XM_072964465.1"/>
</dbReference>
<evidence type="ECO:0000313" key="6">
    <source>
        <dbReference type="RefSeq" id="XP_072820562.1"/>
    </source>
</evidence>
<dbReference type="RefSeq" id="XP_072820564.1">
    <property type="nucleotide sequence ID" value="XM_072964463.1"/>
</dbReference>
<evidence type="ECO:0000313" key="3">
    <source>
        <dbReference type="RefSeq" id="XP_072820559.1"/>
    </source>
</evidence>
<evidence type="ECO:0000313" key="4">
    <source>
        <dbReference type="RefSeq" id="XP_072820560.1"/>
    </source>
</evidence>
<keyword evidence="1" id="KW-1185">Reference proteome</keyword>
<evidence type="ECO:0000313" key="1">
    <source>
        <dbReference type="Proteomes" id="UP001652581"/>
    </source>
</evidence>
<evidence type="ECO:0000313" key="5">
    <source>
        <dbReference type="RefSeq" id="XP_072820561.1"/>
    </source>
</evidence>
<evidence type="ECO:0000313" key="2">
    <source>
        <dbReference type="RefSeq" id="XP_072820558.1"/>
    </source>
</evidence>
<protein>
    <submittedName>
        <fullName evidence="2 3">Uncharacterized protein isoform X1</fullName>
    </submittedName>
</protein>
<gene>
    <name evidence="2 3 4 5 6 7 8 9 10" type="primary">LOC140697334</name>
</gene>
<dbReference type="RefSeq" id="XP_072820565.1">
    <property type="nucleotide sequence ID" value="XM_072964464.1"/>
</dbReference>
<dbReference type="RefSeq" id="XP_072820560.1">
    <property type="nucleotide sequence ID" value="XM_072964459.1"/>
</dbReference>
<dbReference type="RefSeq" id="XP_072820558.1">
    <property type="nucleotide sequence ID" value="XM_072964457.1"/>
</dbReference>
<dbReference type="GeneID" id="140697334"/>
<evidence type="ECO:0000313" key="7">
    <source>
        <dbReference type="RefSeq" id="XP_072820563.1"/>
    </source>
</evidence>
<sequence length="168" mass="18136">MHFACCIDEESELQKGCGAGPVMPKGDRRAKERALFPRGPVRLSEDTQALLLCPGLRLCLCSSLPLVCSPANTCSFLGFASVSGISLSLTTYRRTKGKQDKGMQSPRLPGVALGLGLGGAQERTELISWRTQEGRRHLSVRMERSLVTSLSGAGQPLPLLPSCQVRRL</sequence>
<name>A0ABM5DI30_VICPA</name>
<evidence type="ECO:0000313" key="10">
    <source>
        <dbReference type="RefSeq" id="XP_072820566.1"/>
    </source>
</evidence>
<dbReference type="RefSeq" id="XP_072820561.1">
    <property type="nucleotide sequence ID" value="XM_072964460.1"/>
</dbReference>
<dbReference type="RefSeq" id="XP_072820562.1">
    <property type="nucleotide sequence ID" value="XM_072964461.1"/>
</dbReference>
<dbReference type="RefSeq" id="XP_072820559.1">
    <property type="nucleotide sequence ID" value="XM_072964458.1"/>
</dbReference>
<organism evidence="1 2">
    <name type="scientific">Vicugna pacos</name>
    <name type="common">Alpaca</name>
    <name type="synonym">Lama pacos</name>
    <dbReference type="NCBI Taxonomy" id="30538"/>
    <lineage>
        <taxon>Eukaryota</taxon>
        <taxon>Metazoa</taxon>
        <taxon>Chordata</taxon>
        <taxon>Craniata</taxon>
        <taxon>Vertebrata</taxon>
        <taxon>Euteleostomi</taxon>
        <taxon>Mammalia</taxon>
        <taxon>Eutheria</taxon>
        <taxon>Laurasiatheria</taxon>
        <taxon>Artiodactyla</taxon>
        <taxon>Tylopoda</taxon>
        <taxon>Camelidae</taxon>
        <taxon>Vicugna</taxon>
    </lineage>
</organism>
<proteinExistence type="predicted"/>